<dbReference type="EMBL" id="DVKS01000039">
    <property type="protein sequence ID" value="HIT40915.1"/>
    <property type="molecule type" value="Genomic_DNA"/>
</dbReference>
<evidence type="ECO:0000313" key="12">
    <source>
        <dbReference type="EMBL" id="HIT40915.1"/>
    </source>
</evidence>
<dbReference type="SUPFAM" id="SSF52540">
    <property type="entry name" value="P-loop containing nucleoside triphosphate hydrolases"/>
    <property type="match status" value="1"/>
</dbReference>
<dbReference type="GO" id="GO:0016887">
    <property type="term" value="F:ATP hydrolysis activity"/>
    <property type="evidence" value="ECO:0007669"/>
    <property type="project" value="InterPro"/>
</dbReference>
<dbReference type="GO" id="GO:0005524">
    <property type="term" value="F:ATP binding"/>
    <property type="evidence" value="ECO:0007669"/>
    <property type="project" value="UniProtKB-KW"/>
</dbReference>
<evidence type="ECO:0000256" key="5">
    <source>
        <dbReference type="ARBA" id="ARBA00022741"/>
    </source>
</evidence>
<dbReference type="Gene3D" id="3.40.50.300">
    <property type="entry name" value="P-loop containing nucleotide triphosphate hydrolases"/>
    <property type="match status" value="1"/>
</dbReference>
<dbReference type="InterPro" id="IPR003593">
    <property type="entry name" value="AAA+_ATPase"/>
</dbReference>
<organism evidence="12 13">
    <name type="scientific">Candidatus Caccovicinus merdipullorum</name>
    <dbReference type="NCBI Taxonomy" id="2840724"/>
    <lineage>
        <taxon>Bacteria</taxon>
        <taxon>Bacillati</taxon>
        <taxon>Bacillota</taxon>
        <taxon>Clostridia</taxon>
        <taxon>Eubacteriales</taxon>
        <taxon>Candidatus Caccovicinus</taxon>
    </lineage>
</organism>
<dbReference type="PANTHER" id="PTHR43394">
    <property type="entry name" value="ATP-DEPENDENT PERMEASE MDL1, MITOCHONDRIAL"/>
    <property type="match status" value="1"/>
</dbReference>
<dbReference type="PROSITE" id="PS50893">
    <property type="entry name" value="ABC_TRANSPORTER_2"/>
    <property type="match status" value="1"/>
</dbReference>
<feature type="transmembrane region" description="Helical" evidence="9">
    <location>
        <begin position="173"/>
        <end position="190"/>
    </location>
</feature>
<evidence type="ECO:0000256" key="1">
    <source>
        <dbReference type="ARBA" id="ARBA00004651"/>
    </source>
</evidence>
<gene>
    <name evidence="12" type="ORF">IAB60_02260</name>
</gene>
<dbReference type="InterPro" id="IPR027417">
    <property type="entry name" value="P-loop_NTPase"/>
</dbReference>
<dbReference type="CDD" id="cd18547">
    <property type="entry name" value="ABC_6TM_Tm288_like"/>
    <property type="match status" value="1"/>
</dbReference>
<evidence type="ECO:0000256" key="2">
    <source>
        <dbReference type="ARBA" id="ARBA00022448"/>
    </source>
</evidence>
<keyword evidence="5" id="KW-0547">Nucleotide-binding</keyword>
<dbReference type="InterPro" id="IPR017871">
    <property type="entry name" value="ABC_transporter-like_CS"/>
</dbReference>
<evidence type="ECO:0000256" key="4">
    <source>
        <dbReference type="ARBA" id="ARBA00022692"/>
    </source>
</evidence>
<dbReference type="Pfam" id="PF00005">
    <property type="entry name" value="ABC_tran"/>
    <property type="match status" value="1"/>
</dbReference>
<evidence type="ECO:0000256" key="8">
    <source>
        <dbReference type="ARBA" id="ARBA00023136"/>
    </source>
</evidence>
<dbReference type="GO" id="GO:0015421">
    <property type="term" value="F:ABC-type oligopeptide transporter activity"/>
    <property type="evidence" value="ECO:0007669"/>
    <property type="project" value="TreeGrafter"/>
</dbReference>
<comment type="caution">
    <text evidence="12">The sequence shown here is derived from an EMBL/GenBank/DDBJ whole genome shotgun (WGS) entry which is preliminary data.</text>
</comment>
<evidence type="ECO:0000256" key="9">
    <source>
        <dbReference type="SAM" id="Phobius"/>
    </source>
</evidence>
<feature type="domain" description="ABC transmembrane type-1" evidence="11">
    <location>
        <begin position="32"/>
        <end position="314"/>
    </location>
</feature>
<dbReference type="FunFam" id="3.40.50.300:FF:000287">
    <property type="entry name" value="Multidrug ABC transporter ATP-binding protein"/>
    <property type="match status" value="1"/>
</dbReference>
<dbReference type="PROSITE" id="PS00211">
    <property type="entry name" value="ABC_TRANSPORTER_1"/>
    <property type="match status" value="1"/>
</dbReference>
<keyword evidence="7 9" id="KW-1133">Transmembrane helix</keyword>
<evidence type="ECO:0000256" key="6">
    <source>
        <dbReference type="ARBA" id="ARBA00022840"/>
    </source>
</evidence>
<evidence type="ECO:0000259" key="10">
    <source>
        <dbReference type="PROSITE" id="PS50893"/>
    </source>
</evidence>
<dbReference type="InterPro" id="IPR036640">
    <property type="entry name" value="ABC1_TM_sf"/>
</dbReference>
<dbReference type="FunFam" id="1.20.1560.10:FF:000011">
    <property type="entry name" value="Multidrug ABC transporter ATP-binding protein"/>
    <property type="match status" value="1"/>
</dbReference>
<keyword evidence="4 9" id="KW-0812">Transmembrane</keyword>
<dbReference type="AlphaFoldDB" id="A0A9D1KEQ1"/>
<dbReference type="InterPro" id="IPR003439">
    <property type="entry name" value="ABC_transporter-like_ATP-bd"/>
</dbReference>
<dbReference type="PANTHER" id="PTHR43394:SF1">
    <property type="entry name" value="ATP-BINDING CASSETTE SUB-FAMILY B MEMBER 10, MITOCHONDRIAL"/>
    <property type="match status" value="1"/>
</dbReference>
<dbReference type="GO" id="GO:0005886">
    <property type="term" value="C:plasma membrane"/>
    <property type="evidence" value="ECO:0007669"/>
    <property type="project" value="UniProtKB-SubCell"/>
</dbReference>
<evidence type="ECO:0000256" key="7">
    <source>
        <dbReference type="ARBA" id="ARBA00022989"/>
    </source>
</evidence>
<dbReference type="InterPro" id="IPR039421">
    <property type="entry name" value="Type_1_exporter"/>
</dbReference>
<name>A0A9D1KEQ1_9FIRM</name>
<dbReference type="Pfam" id="PF00664">
    <property type="entry name" value="ABC_membrane"/>
    <property type="match status" value="1"/>
</dbReference>
<accession>A0A9D1KEQ1</accession>
<keyword evidence="3" id="KW-1003">Cell membrane</keyword>
<protein>
    <submittedName>
        <fullName evidence="12">ABC transporter ATP-binding protein</fullName>
    </submittedName>
</protein>
<evidence type="ECO:0000313" key="13">
    <source>
        <dbReference type="Proteomes" id="UP000886860"/>
    </source>
</evidence>
<feature type="transmembrane region" description="Helical" evidence="9">
    <location>
        <begin position="147"/>
        <end position="167"/>
    </location>
</feature>
<dbReference type="InterPro" id="IPR011527">
    <property type="entry name" value="ABC1_TM_dom"/>
</dbReference>
<feature type="transmembrane region" description="Helical" evidence="9">
    <location>
        <begin position="29"/>
        <end position="51"/>
    </location>
</feature>
<proteinExistence type="predicted"/>
<dbReference type="SMART" id="SM00382">
    <property type="entry name" value="AAA"/>
    <property type="match status" value="1"/>
</dbReference>
<comment type="subcellular location">
    <subcellularLocation>
        <location evidence="1">Cell membrane</location>
        <topology evidence="1">Multi-pass membrane protein</topology>
    </subcellularLocation>
</comment>
<dbReference type="Proteomes" id="UP000886860">
    <property type="component" value="Unassembled WGS sequence"/>
</dbReference>
<keyword evidence="6 12" id="KW-0067">ATP-binding</keyword>
<dbReference type="SUPFAM" id="SSF90123">
    <property type="entry name" value="ABC transporter transmembrane region"/>
    <property type="match status" value="1"/>
</dbReference>
<keyword evidence="8 9" id="KW-0472">Membrane</keyword>
<dbReference type="PROSITE" id="PS50929">
    <property type="entry name" value="ABC_TM1F"/>
    <property type="match status" value="1"/>
</dbReference>
<reference evidence="12" key="2">
    <citation type="journal article" date="2021" name="PeerJ">
        <title>Extensive microbial diversity within the chicken gut microbiome revealed by metagenomics and culture.</title>
        <authorList>
            <person name="Gilroy R."/>
            <person name="Ravi A."/>
            <person name="Getino M."/>
            <person name="Pursley I."/>
            <person name="Horton D.L."/>
            <person name="Alikhan N.F."/>
            <person name="Baker D."/>
            <person name="Gharbi K."/>
            <person name="Hall N."/>
            <person name="Watson M."/>
            <person name="Adriaenssens E.M."/>
            <person name="Foster-Nyarko E."/>
            <person name="Jarju S."/>
            <person name="Secka A."/>
            <person name="Antonio M."/>
            <person name="Oren A."/>
            <person name="Chaudhuri R.R."/>
            <person name="La Ragione R."/>
            <person name="Hildebrand F."/>
            <person name="Pallen M.J."/>
        </authorList>
    </citation>
    <scope>NUCLEOTIDE SEQUENCE</scope>
    <source>
        <strain evidence="12">CHK123-3438</strain>
    </source>
</reference>
<evidence type="ECO:0000259" key="11">
    <source>
        <dbReference type="PROSITE" id="PS50929"/>
    </source>
</evidence>
<keyword evidence="2" id="KW-0813">Transport</keyword>
<evidence type="ECO:0000256" key="3">
    <source>
        <dbReference type="ARBA" id="ARBA00022475"/>
    </source>
</evidence>
<reference evidence="12" key="1">
    <citation type="submission" date="2020-10" db="EMBL/GenBank/DDBJ databases">
        <authorList>
            <person name="Gilroy R."/>
        </authorList>
    </citation>
    <scope>NUCLEOTIDE SEQUENCE</scope>
    <source>
        <strain evidence="12">CHK123-3438</strain>
    </source>
</reference>
<dbReference type="CDD" id="cd03254">
    <property type="entry name" value="ABCC_Glucan_exporter_like"/>
    <property type="match status" value="1"/>
</dbReference>
<dbReference type="Gene3D" id="1.20.1560.10">
    <property type="entry name" value="ABC transporter type 1, transmembrane domain"/>
    <property type="match status" value="1"/>
</dbReference>
<feature type="transmembrane region" description="Helical" evidence="9">
    <location>
        <begin position="71"/>
        <end position="89"/>
    </location>
</feature>
<feature type="domain" description="ABC transporter" evidence="10">
    <location>
        <begin position="394"/>
        <end position="628"/>
    </location>
</feature>
<sequence length="633" mass="70799">MARIANYNRPKNTKKTLLQMLGYLGHHKWYMLGIALLVAISATANIMGTYLLKPVINTYILPGDIPGLVRMLIFMGIMYGAGALSCLLYNQMMVKLSQQVVSEIRSDLFVHTQKLPLSYFDTHTHGELMSRFTNDVDTITEALNSSFTMLIQSFITVTGTIIMLLVLSWQLSLIVLFFMICMVIFIQFNSRRSKKYFNQQQAYLGSINGFVEEMVAGQKVEKVFNHQPQDFAEFCRRNEAYRQAATKALTYSGMTVPTVVALSYINYAVSACVGGLFALAGLTDLGSLASYLVYVRQSAMPMNQFTQQINFLLAALSGAERIFDMMNETPEIDEGTVTLCNVEEDEWGKLRECSHFTEHFAWKVPDSVQTSAASPDNAVSADGSFTLVPLRGDVRFYDVIFGYTADKKILNGISLYAKPGQKIAFVGSTGAGKTTIINLINRFYEIDGGVITYDGIDIRNIKKDDLRRSLSMVIQDTHLFTGTIADNIRYGRLDASDEDVMAAARIANAHSFIRRLPQGYQTVLHSDGSNLSQGQRQLLSIARAAISRPPVLILDEATSSIDTRTERLIEKGMDALMDGRTVFVIAHRLSTVRNSKAIMVLEKGEIIERGSHEELLEQKGRYYKLYTGQFELE</sequence>